<dbReference type="Proteomes" id="UP001157418">
    <property type="component" value="Unassembled WGS sequence"/>
</dbReference>
<dbReference type="AlphaFoldDB" id="A0AAU9LUR9"/>
<feature type="chain" id="PRO_5043840861" description="X8 domain-containing protein" evidence="3">
    <location>
        <begin position="21"/>
        <end position="212"/>
    </location>
</feature>
<reference evidence="5 6" key="1">
    <citation type="submission" date="2022-01" db="EMBL/GenBank/DDBJ databases">
        <authorList>
            <person name="Xiong W."/>
            <person name="Schranz E."/>
        </authorList>
    </citation>
    <scope>NUCLEOTIDE SEQUENCE [LARGE SCALE GENOMIC DNA]</scope>
</reference>
<evidence type="ECO:0000313" key="6">
    <source>
        <dbReference type="Proteomes" id="UP001157418"/>
    </source>
</evidence>
<evidence type="ECO:0000256" key="3">
    <source>
        <dbReference type="SAM" id="SignalP"/>
    </source>
</evidence>
<feature type="compositionally biased region" description="Gly residues" evidence="2">
    <location>
        <begin position="125"/>
        <end position="163"/>
    </location>
</feature>
<feature type="domain" description="X8" evidence="4">
    <location>
        <begin position="21"/>
        <end position="107"/>
    </location>
</feature>
<evidence type="ECO:0000259" key="4">
    <source>
        <dbReference type="SMART" id="SM00768"/>
    </source>
</evidence>
<dbReference type="Pfam" id="PF07983">
    <property type="entry name" value="X8"/>
    <property type="match status" value="1"/>
</dbReference>
<name>A0AAU9LUR9_9ASTR</name>
<feature type="compositionally biased region" description="Low complexity" evidence="2">
    <location>
        <begin position="112"/>
        <end position="124"/>
    </location>
</feature>
<sequence>MAVLALPMLILLAMAGYSRAAYCVCNTGLSDTVLQKNIDYACAQGADCGQISQNGPCFNPNTVKDHCNFAVNSYFQKKGQTADSCSFSGTATVTSSAPSGATSACFSGSASSSTPTNPTIAPPGTGTGTGSGTGMGTGNGTGTGTGTGTGMGTGTGTSTGTGMGTTNPAFGGMAPSGTINNDNSAAMTIHQTTTWFGVSTLLIMGLVWSRII</sequence>
<proteinExistence type="predicted"/>
<comment type="caution">
    <text evidence="5">The sequence shown here is derived from an EMBL/GenBank/DDBJ whole genome shotgun (WGS) entry which is preliminary data.</text>
</comment>
<keyword evidence="1 3" id="KW-0732">Signal</keyword>
<accession>A0AAU9LUR9</accession>
<protein>
    <recommendedName>
        <fullName evidence="4">X8 domain-containing protein</fullName>
    </recommendedName>
</protein>
<dbReference type="EMBL" id="CAKMRJ010000002">
    <property type="protein sequence ID" value="CAH1417056.1"/>
    <property type="molecule type" value="Genomic_DNA"/>
</dbReference>
<dbReference type="SMART" id="SM00768">
    <property type="entry name" value="X8"/>
    <property type="match status" value="1"/>
</dbReference>
<organism evidence="5 6">
    <name type="scientific">Lactuca virosa</name>
    <dbReference type="NCBI Taxonomy" id="75947"/>
    <lineage>
        <taxon>Eukaryota</taxon>
        <taxon>Viridiplantae</taxon>
        <taxon>Streptophyta</taxon>
        <taxon>Embryophyta</taxon>
        <taxon>Tracheophyta</taxon>
        <taxon>Spermatophyta</taxon>
        <taxon>Magnoliopsida</taxon>
        <taxon>eudicotyledons</taxon>
        <taxon>Gunneridae</taxon>
        <taxon>Pentapetalae</taxon>
        <taxon>asterids</taxon>
        <taxon>campanulids</taxon>
        <taxon>Asterales</taxon>
        <taxon>Asteraceae</taxon>
        <taxon>Cichorioideae</taxon>
        <taxon>Cichorieae</taxon>
        <taxon>Lactucinae</taxon>
        <taxon>Lactuca</taxon>
    </lineage>
</organism>
<evidence type="ECO:0000256" key="1">
    <source>
        <dbReference type="ARBA" id="ARBA00022729"/>
    </source>
</evidence>
<keyword evidence="6" id="KW-1185">Reference proteome</keyword>
<feature type="region of interest" description="Disordered" evidence="2">
    <location>
        <begin position="112"/>
        <end position="170"/>
    </location>
</feature>
<gene>
    <name evidence="5" type="ORF">LVIROSA_LOCUS4770</name>
</gene>
<dbReference type="PANTHER" id="PTHR31044">
    <property type="entry name" value="BETA-1,3 GLUCANASE"/>
    <property type="match status" value="1"/>
</dbReference>
<evidence type="ECO:0000256" key="2">
    <source>
        <dbReference type="SAM" id="MobiDB-lite"/>
    </source>
</evidence>
<dbReference type="InterPro" id="IPR012946">
    <property type="entry name" value="X8"/>
</dbReference>
<dbReference type="PANTHER" id="PTHR31044:SF106">
    <property type="entry name" value="X8 DOMAIN-CONTAINING PROTEIN-RELATED"/>
    <property type="match status" value="1"/>
</dbReference>
<evidence type="ECO:0000313" key="5">
    <source>
        <dbReference type="EMBL" id="CAH1417056.1"/>
    </source>
</evidence>
<feature type="signal peptide" evidence="3">
    <location>
        <begin position="1"/>
        <end position="20"/>
    </location>
</feature>
<dbReference type="GO" id="GO:0009506">
    <property type="term" value="C:plasmodesma"/>
    <property type="evidence" value="ECO:0007669"/>
    <property type="project" value="UniProtKB-ARBA"/>
</dbReference>
<dbReference type="InterPro" id="IPR044788">
    <property type="entry name" value="X8_dom_prot"/>
</dbReference>
<dbReference type="Gene3D" id="1.20.58.1040">
    <property type="match status" value="1"/>
</dbReference>